<name>A0AAD0FNJ2_STEMA</name>
<evidence type="ECO:0000313" key="6">
    <source>
        <dbReference type="Proteomes" id="UP000234414"/>
    </source>
</evidence>
<dbReference type="InterPro" id="IPR012902">
    <property type="entry name" value="N_methyl_site"/>
</dbReference>
<evidence type="ECO:0000313" key="5">
    <source>
        <dbReference type="EMBL" id="AUI08769.1"/>
    </source>
</evidence>
<proteinExistence type="inferred from homology"/>
<evidence type="ECO:0000256" key="4">
    <source>
        <dbReference type="SAM" id="Phobius"/>
    </source>
</evidence>
<dbReference type="GO" id="GO:0043107">
    <property type="term" value="P:type IV pilus-dependent motility"/>
    <property type="evidence" value="ECO:0007669"/>
    <property type="project" value="TreeGrafter"/>
</dbReference>
<evidence type="ECO:0000256" key="1">
    <source>
        <dbReference type="ARBA" id="ARBA00005233"/>
    </source>
</evidence>
<dbReference type="GO" id="GO:0007155">
    <property type="term" value="P:cell adhesion"/>
    <property type="evidence" value="ECO:0007669"/>
    <property type="project" value="InterPro"/>
</dbReference>
<dbReference type="Pfam" id="PF07963">
    <property type="entry name" value="N_methyl"/>
    <property type="match status" value="1"/>
</dbReference>
<keyword evidence="4" id="KW-1133">Transmembrane helix</keyword>
<dbReference type="GO" id="GO:0044096">
    <property type="term" value="C:type IV pilus"/>
    <property type="evidence" value="ECO:0007669"/>
    <property type="project" value="TreeGrafter"/>
</dbReference>
<dbReference type="PANTHER" id="PTHR30093:SF34">
    <property type="entry name" value="PREPILIN PEPTIDASE-DEPENDENT PROTEIN D"/>
    <property type="match status" value="1"/>
</dbReference>
<keyword evidence="4" id="KW-0812">Transmembrane</keyword>
<dbReference type="NCBIfam" id="TIGR02532">
    <property type="entry name" value="IV_pilin_GFxxxE"/>
    <property type="match status" value="1"/>
</dbReference>
<dbReference type="Gene3D" id="3.30.700.10">
    <property type="entry name" value="Glycoprotein, Type 4 Pilin"/>
    <property type="match status" value="1"/>
</dbReference>
<comment type="similarity">
    <text evidence="1 3">Belongs to the N-Me-Phe pilin family.</text>
</comment>
<dbReference type="SUPFAM" id="SSF54523">
    <property type="entry name" value="Pili subunits"/>
    <property type="match status" value="1"/>
</dbReference>
<keyword evidence="3" id="KW-0281">Fimbrium</keyword>
<sequence length="149" mass="14968">MKNQKGFTLIELMIVVAIIAILAAIALPAYQDYVVKSRVSEAMVLADGLKAVVADNAAQGESDLGKGATLTKAADGSPNVTSTAIDATSGAITVTTTSKAGNGDVILTPKAGGAALAAGTPPEGTIVWTCTSTKIKQKYLPATCTSSAK</sequence>
<accession>A0AAD0FNJ2</accession>
<dbReference type="InterPro" id="IPR001082">
    <property type="entry name" value="Pilin"/>
</dbReference>
<evidence type="ECO:0000256" key="3">
    <source>
        <dbReference type="RuleBase" id="RU000389"/>
    </source>
</evidence>
<dbReference type="EMBL" id="CP025298">
    <property type="protein sequence ID" value="AUI08769.1"/>
    <property type="molecule type" value="Genomic_DNA"/>
</dbReference>
<protein>
    <submittedName>
        <fullName evidence="5">Pilin</fullName>
    </submittedName>
</protein>
<reference evidence="5 6" key="1">
    <citation type="submission" date="2017-12" db="EMBL/GenBank/DDBJ databases">
        <title>Complete Genome Sequence of Stenotrophomonas maltophilia CSM2.</title>
        <authorList>
            <person name="Castro-Jaimes S."/>
            <person name="Lopez-Leal G."/>
            <person name="Barberena Jonas C."/>
            <person name="Bustos P."/>
            <person name="Perez-Oseguera A."/>
            <person name="Cevallos M.A."/>
        </authorList>
    </citation>
    <scope>NUCLEOTIDE SEQUENCE [LARGE SCALE GENOMIC DNA]</scope>
    <source>
        <strain evidence="5 6">CSM2</strain>
    </source>
</reference>
<dbReference type="Pfam" id="PF00114">
    <property type="entry name" value="Pilin"/>
    <property type="match status" value="1"/>
</dbReference>
<gene>
    <name evidence="5" type="ORF">SmaCSM2_16935</name>
</gene>
<dbReference type="GeneID" id="97262406"/>
<keyword evidence="2" id="KW-0488">Methylation</keyword>
<dbReference type="AlphaFoldDB" id="A0AAD0FNJ2"/>
<dbReference type="PROSITE" id="PS00409">
    <property type="entry name" value="PROKAR_NTER_METHYL"/>
    <property type="match status" value="1"/>
</dbReference>
<dbReference type="PANTHER" id="PTHR30093">
    <property type="entry name" value="GENERAL SECRETION PATHWAY PROTEIN G"/>
    <property type="match status" value="1"/>
</dbReference>
<evidence type="ECO:0000256" key="2">
    <source>
        <dbReference type="ARBA" id="ARBA00022481"/>
    </source>
</evidence>
<feature type="transmembrane region" description="Helical" evidence="4">
    <location>
        <begin position="12"/>
        <end position="30"/>
    </location>
</feature>
<organism evidence="5 6">
    <name type="scientific">Stenotrophomonas maltophilia</name>
    <name type="common">Pseudomonas maltophilia</name>
    <name type="synonym">Xanthomonas maltophilia</name>
    <dbReference type="NCBI Taxonomy" id="40324"/>
    <lineage>
        <taxon>Bacteria</taxon>
        <taxon>Pseudomonadati</taxon>
        <taxon>Pseudomonadota</taxon>
        <taxon>Gammaproteobacteria</taxon>
        <taxon>Lysobacterales</taxon>
        <taxon>Lysobacteraceae</taxon>
        <taxon>Stenotrophomonas</taxon>
        <taxon>Stenotrophomonas maltophilia group</taxon>
    </lineage>
</organism>
<dbReference type="RefSeq" id="WP_049442650.1">
    <property type="nucleotide sequence ID" value="NZ_CP025298.1"/>
</dbReference>
<dbReference type="InterPro" id="IPR045584">
    <property type="entry name" value="Pilin-like"/>
</dbReference>
<dbReference type="Proteomes" id="UP000234414">
    <property type="component" value="Chromosome"/>
</dbReference>
<keyword evidence="4" id="KW-0472">Membrane</keyword>